<feature type="chain" id="PRO_5041340509" description="Secreted protein" evidence="1">
    <location>
        <begin position="21"/>
        <end position="130"/>
    </location>
</feature>
<organism evidence="2 3">
    <name type="scientific">Zophobas morio</name>
    <dbReference type="NCBI Taxonomy" id="2755281"/>
    <lineage>
        <taxon>Eukaryota</taxon>
        <taxon>Metazoa</taxon>
        <taxon>Ecdysozoa</taxon>
        <taxon>Arthropoda</taxon>
        <taxon>Hexapoda</taxon>
        <taxon>Insecta</taxon>
        <taxon>Pterygota</taxon>
        <taxon>Neoptera</taxon>
        <taxon>Endopterygota</taxon>
        <taxon>Coleoptera</taxon>
        <taxon>Polyphaga</taxon>
        <taxon>Cucujiformia</taxon>
        <taxon>Tenebrionidae</taxon>
        <taxon>Zophobas</taxon>
    </lineage>
</organism>
<keyword evidence="3" id="KW-1185">Reference proteome</keyword>
<feature type="signal peptide" evidence="1">
    <location>
        <begin position="1"/>
        <end position="20"/>
    </location>
</feature>
<evidence type="ECO:0000313" key="2">
    <source>
        <dbReference type="EMBL" id="KAJ3640754.1"/>
    </source>
</evidence>
<sequence>MAAAATTMVAACVALTGLYACTLVDPSYPSSSVGYASWNFSWEGPRLSAVATSSSVGFVTVCKFESFGAQRSDEWLTHFIRHMRARFFCYSDVVMSETAAFAPFVRTHQGMLQTIQSSKCIRRNHSCLLH</sequence>
<protein>
    <recommendedName>
        <fullName evidence="4">Secreted protein</fullName>
    </recommendedName>
</protein>
<evidence type="ECO:0008006" key="4">
    <source>
        <dbReference type="Google" id="ProtNLM"/>
    </source>
</evidence>
<comment type="caution">
    <text evidence="2">The sequence shown here is derived from an EMBL/GenBank/DDBJ whole genome shotgun (WGS) entry which is preliminary data.</text>
</comment>
<evidence type="ECO:0000313" key="3">
    <source>
        <dbReference type="Proteomes" id="UP001168821"/>
    </source>
</evidence>
<dbReference type="Proteomes" id="UP001168821">
    <property type="component" value="Unassembled WGS sequence"/>
</dbReference>
<reference evidence="2" key="1">
    <citation type="journal article" date="2023" name="G3 (Bethesda)">
        <title>Whole genome assemblies of Zophobas morio and Tenebrio molitor.</title>
        <authorList>
            <person name="Kaur S."/>
            <person name="Stinson S.A."/>
            <person name="diCenzo G.C."/>
        </authorList>
    </citation>
    <scope>NUCLEOTIDE SEQUENCE</scope>
    <source>
        <strain evidence="2">QUZm001</strain>
    </source>
</reference>
<dbReference type="AlphaFoldDB" id="A0AA38HTD7"/>
<dbReference type="EMBL" id="JALNTZ010000009">
    <property type="protein sequence ID" value="KAJ3640754.1"/>
    <property type="molecule type" value="Genomic_DNA"/>
</dbReference>
<accession>A0AA38HTD7</accession>
<keyword evidence="1" id="KW-0732">Signal</keyword>
<proteinExistence type="predicted"/>
<gene>
    <name evidence="2" type="ORF">Zmor_027297</name>
</gene>
<name>A0AA38HTD7_9CUCU</name>
<evidence type="ECO:0000256" key="1">
    <source>
        <dbReference type="SAM" id="SignalP"/>
    </source>
</evidence>